<evidence type="ECO:0000313" key="1">
    <source>
        <dbReference type="EMBL" id="GAQ23958.1"/>
    </source>
</evidence>
<gene>
    <name evidence="1" type="ORF">DEIGR_400091</name>
</gene>
<sequence length="166" mass="18572">MSRLPFTCPACGHEAAVALSLAMLHGHNAGHGSCPKCDAFLSLSVRPGGQAMQAIRWTDLRWKRNSGLDHTSREVALWRSDVLLARLSHHDHLPLWAIRYALKQGPHVLTFLNALTFVRGSAHAFREAAVYQRDLARRRRLDAPYYERRAALLDEYALKSHPGASA</sequence>
<proteinExistence type="predicted"/>
<name>A0A100HNG4_9DEIO</name>
<dbReference type="AlphaFoldDB" id="A0A100HNG4"/>
<keyword evidence="2" id="KW-1185">Reference proteome</keyword>
<comment type="caution">
    <text evidence="1">The sequence shown here is derived from an EMBL/GenBank/DDBJ whole genome shotgun (WGS) entry which is preliminary data.</text>
</comment>
<accession>A0A100HNG4</accession>
<dbReference type="Proteomes" id="UP000056209">
    <property type="component" value="Unassembled WGS sequence"/>
</dbReference>
<reference evidence="2" key="1">
    <citation type="submission" date="2015-11" db="EMBL/GenBank/DDBJ databases">
        <title>Draft Genome Sequence of the Radioresistant Bacterium Deinococcus grandis, Isolated from Freshwater Fish in Japan.</title>
        <authorList>
            <person name="Satoh K."/>
            <person name="Onodera T."/>
            <person name="Omoso K."/>
            <person name="Takeda-Yano K."/>
            <person name="Katayama T."/>
            <person name="Oono Y."/>
            <person name="Narumi I."/>
        </authorList>
    </citation>
    <scope>NUCLEOTIDE SEQUENCE [LARGE SCALE GENOMIC DNA]</scope>
    <source>
        <strain evidence="2">ATCC 43672</strain>
    </source>
</reference>
<organism evidence="1 2">
    <name type="scientific">Deinococcus grandis</name>
    <dbReference type="NCBI Taxonomy" id="57498"/>
    <lineage>
        <taxon>Bacteria</taxon>
        <taxon>Thermotogati</taxon>
        <taxon>Deinococcota</taxon>
        <taxon>Deinococci</taxon>
        <taxon>Deinococcales</taxon>
        <taxon>Deinococcaceae</taxon>
        <taxon>Deinococcus</taxon>
    </lineage>
</organism>
<dbReference type="EMBL" id="BCMS01000006">
    <property type="protein sequence ID" value="GAQ23958.1"/>
    <property type="molecule type" value="Genomic_DNA"/>
</dbReference>
<protein>
    <submittedName>
        <fullName evidence="1">Uncharacterized protein</fullName>
    </submittedName>
</protein>
<dbReference type="RefSeq" id="WP_153013985.1">
    <property type="nucleotide sequence ID" value="NZ_BCMS01000006.1"/>
</dbReference>
<evidence type="ECO:0000313" key="2">
    <source>
        <dbReference type="Proteomes" id="UP000056209"/>
    </source>
</evidence>